<sequence length="68" mass="7739">MQIVPPLLPAHKITNLYSVSFRENRKVSAKRDTFAFQYSLLHTSLPYETFGDFKAGSSAAVHLNLEKR</sequence>
<keyword evidence="2" id="KW-1185">Reference proteome</keyword>
<proteinExistence type="predicted"/>
<dbReference type="Proteomes" id="UP001242811">
    <property type="component" value="Unassembled WGS sequence"/>
</dbReference>
<gene>
    <name evidence="1" type="ORF">QOZ95_004359</name>
</gene>
<comment type="caution">
    <text evidence="1">The sequence shown here is derived from an EMBL/GenBank/DDBJ whole genome shotgun (WGS) entry which is preliminary data.</text>
</comment>
<protein>
    <submittedName>
        <fullName evidence="1">Uncharacterized protein</fullName>
    </submittedName>
</protein>
<dbReference type="EMBL" id="JAUSWA010000032">
    <property type="protein sequence ID" value="MDQ0496170.1"/>
    <property type="molecule type" value="Genomic_DNA"/>
</dbReference>
<accession>A0ABU0L4H4</accession>
<evidence type="ECO:0000313" key="2">
    <source>
        <dbReference type="Proteomes" id="UP001242811"/>
    </source>
</evidence>
<dbReference type="RefSeq" id="WP_152379332.1">
    <property type="nucleotide sequence ID" value="NZ_CP045298.1"/>
</dbReference>
<organism evidence="1 2">
    <name type="scientific">Paenibacillus brasilensis</name>
    <dbReference type="NCBI Taxonomy" id="128574"/>
    <lineage>
        <taxon>Bacteria</taxon>
        <taxon>Bacillati</taxon>
        <taxon>Bacillota</taxon>
        <taxon>Bacilli</taxon>
        <taxon>Bacillales</taxon>
        <taxon>Paenibacillaceae</taxon>
        <taxon>Paenibacillus</taxon>
    </lineage>
</organism>
<reference evidence="1 2" key="1">
    <citation type="submission" date="2023-07" db="EMBL/GenBank/DDBJ databases">
        <title>Genomic Encyclopedia of Type Strains, Phase IV (KMG-IV): sequencing the most valuable type-strain genomes for metagenomic binning, comparative biology and taxonomic classification.</title>
        <authorList>
            <person name="Goeker M."/>
        </authorList>
    </citation>
    <scope>NUCLEOTIDE SEQUENCE [LARGE SCALE GENOMIC DNA]</scope>
    <source>
        <strain evidence="1 2">DSM 14914</strain>
    </source>
</reference>
<evidence type="ECO:0000313" key="1">
    <source>
        <dbReference type="EMBL" id="MDQ0496170.1"/>
    </source>
</evidence>
<name>A0ABU0L4H4_9BACL</name>